<evidence type="ECO:0000313" key="1">
    <source>
        <dbReference type="EMBL" id="AET64488.1"/>
    </source>
</evidence>
<dbReference type="Proteomes" id="UP000005877">
    <property type="component" value="Chromosome"/>
</dbReference>
<dbReference type="KEGG" id="mhi:Mhar_1120"/>
<keyword evidence="2" id="KW-1185">Reference proteome</keyword>
<dbReference type="STRING" id="1110509.Mhar_1120"/>
<reference evidence="1 2" key="1">
    <citation type="journal article" date="2012" name="PLoS ONE">
        <title>The genome characteristics and predicted function of methyl-group oxidation pathway in the obligate aceticlastic methanogens, Methanosaeta spp.</title>
        <authorList>
            <person name="Zhu J."/>
            <person name="Zheng H."/>
            <person name="Ai G."/>
            <person name="Zhang G."/>
            <person name="Liu D."/>
            <person name="Liu X."/>
            <person name="Dong X."/>
        </authorList>
    </citation>
    <scope>NUCLEOTIDE SEQUENCE [LARGE SCALE GENOMIC DNA]</scope>
    <source>
        <strain evidence="1 2">6Ac</strain>
    </source>
</reference>
<name>G7WMJ3_METH6</name>
<dbReference type="AlphaFoldDB" id="G7WMJ3"/>
<dbReference type="PATRIC" id="fig|1110509.7.peg.1245"/>
<protein>
    <submittedName>
        <fullName evidence="1">Acylphosphatase, putative</fullName>
    </submittedName>
</protein>
<sequence>MKMGNSLIRVDDVETAYSEATGSFPGFRKVIDPEELGDRLDEGVGILKEILVTVKEGFGDLGEKMDTMLEKQDSTLGEIQGHRFDMKGYINQRFERIETDLAELKAAMRERGII</sequence>
<organism evidence="1 2">
    <name type="scientific">Methanothrix harundinacea (strain 6Ac)</name>
    <name type="common">Methanosaeta harundinacea</name>
    <dbReference type="NCBI Taxonomy" id="1110509"/>
    <lineage>
        <taxon>Archaea</taxon>
        <taxon>Methanobacteriati</taxon>
        <taxon>Methanobacteriota</taxon>
        <taxon>Stenosarchaea group</taxon>
        <taxon>Methanomicrobia</taxon>
        <taxon>Methanotrichales</taxon>
        <taxon>Methanotrichaceae</taxon>
        <taxon>Methanothrix</taxon>
    </lineage>
</organism>
<evidence type="ECO:0000313" key="2">
    <source>
        <dbReference type="Proteomes" id="UP000005877"/>
    </source>
</evidence>
<dbReference type="EMBL" id="CP003117">
    <property type="protein sequence ID" value="AET64488.1"/>
    <property type="molecule type" value="Genomic_DNA"/>
</dbReference>
<dbReference type="HOGENOM" id="CLU_2115480_0_0_2"/>
<accession>G7WMJ3</accession>
<gene>
    <name evidence="1" type="ordered locus">Mhar_1120</name>
</gene>
<proteinExistence type="predicted"/>